<evidence type="ECO:0000313" key="2">
    <source>
        <dbReference type="Proteomes" id="UP000010802"/>
    </source>
</evidence>
<sequence>MDYFSEETMLISHCEDLIKKIKDIVSAKIITGPDGKIAEIHVISKTGRSPKQIARDVESTLIAFLGSEIDHKKISIAQINDEKNVMQPRLKISKIATSKTRNNLEVKVLLADPEGKILEGSATGLTSLQNRMRTTACAALNAVRLFLAEDFALSLDDVYTYRIGNYQAVSVLLFLSMDEKEEYLLGSALIKHDIYEAVAAAVLGAVNRRIGLLI</sequence>
<dbReference type="PATRIC" id="fig|1209989.3.peg.975"/>
<accession>L0RZF8</accession>
<dbReference type="RefSeq" id="WP_015295092.1">
    <property type="nucleotide sequence ID" value="NC_015519.1"/>
</dbReference>
<dbReference type="KEGG" id="tae:TepiRe1_0877"/>
<protein>
    <submittedName>
        <fullName evidence="1">Uncharacterized protein</fullName>
    </submittedName>
</protein>
<evidence type="ECO:0000313" key="1">
    <source>
        <dbReference type="EMBL" id="CCP25594.1"/>
    </source>
</evidence>
<name>L0RZF8_TEPAE</name>
<dbReference type="OrthoDB" id="43591at2"/>
<dbReference type="Proteomes" id="UP000010802">
    <property type="component" value="Chromosome"/>
</dbReference>
<organism evidence="1 2">
    <name type="scientific">Tepidanaerobacter acetatoxydans (strain DSM 21804 / JCM 16047 / Re1)</name>
    <dbReference type="NCBI Taxonomy" id="1209989"/>
    <lineage>
        <taxon>Bacteria</taxon>
        <taxon>Bacillati</taxon>
        <taxon>Bacillota</taxon>
        <taxon>Clostridia</taxon>
        <taxon>Thermosediminibacterales</taxon>
        <taxon>Tepidanaerobacteraceae</taxon>
        <taxon>Tepidanaerobacter</taxon>
    </lineage>
</organism>
<proteinExistence type="predicted"/>
<keyword evidence="2" id="KW-1185">Reference proteome</keyword>
<gene>
    <name evidence="1" type="ordered locus">TEPIRE1_0877</name>
</gene>
<dbReference type="STRING" id="1209989.TepRe1_0810"/>
<dbReference type="HOGENOM" id="CLU_105443_0_0_9"/>
<dbReference type="eggNOG" id="ENOG502ZC2Z">
    <property type="taxonomic scope" value="Bacteria"/>
</dbReference>
<dbReference type="EMBL" id="HF563609">
    <property type="protein sequence ID" value="CCP25594.1"/>
    <property type="molecule type" value="Genomic_DNA"/>
</dbReference>
<reference evidence="2" key="1">
    <citation type="journal article" date="2013" name="Genome Announc.">
        <title>First genome sequence of a syntrophic acetate-oxidizing bacterium, Tepidanaerobacter acetatoxydans strain Re1.</title>
        <authorList>
            <person name="Manzoor S."/>
            <person name="Bongcam-Rudloff E."/>
            <person name="Schnurer A."/>
            <person name="Muller B."/>
        </authorList>
    </citation>
    <scope>NUCLEOTIDE SEQUENCE [LARGE SCALE GENOMIC DNA]</scope>
    <source>
        <strain evidence="2">Re1</strain>
    </source>
</reference>
<dbReference type="AlphaFoldDB" id="L0RZF8"/>